<comment type="caution">
    <text evidence="2">The sequence shown here is derived from an EMBL/GenBank/DDBJ whole genome shotgun (WGS) entry which is preliminary data.</text>
</comment>
<protein>
    <submittedName>
        <fullName evidence="2">Uncharacterized protein</fullName>
    </submittedName>
</protein>
<evidence type="ECO:0000256" key="1">
    <source>
        <dbReference type="SAM" id="Phobius"/>
    </source>
</evidence>
<gene>
    <name evidence="2" type="ORF">CLTHE_04880</name>
</gene>
<dbReference type="EMBL" id="LTAY01000021">
    <property type="protein sequence ID" value="OPX49757.1"/>
    <property type="molecule type" value="Genomic_DNA"/>
</dbReference>
<feature type="transmembrane region" description="Helical" evidence="1">
    <location>
        <begin position="97"/>
        <end position="117"/>
    </location>
</feature>
<name>A0A1V4SZX1_9CLOT</name>
<organism evidence="2 3">
    <name type="scientific">Clostridium thermobutyricum DSM 4928</name>
    <dbReference type="NCBI Taxonomy" id="1121339"/>
    <lineage>
        <taxon>Bacteria</taxon>
        <taxon>Bacillati</taxon>
        <taxon>Bacillota</taxon>
        <taxon>Clostridia</taxon>
        <taxon>Eubacteriales</taxon>
        <taxon>Clostridiaceae</taxon>
        <taxon>Clostridium</taxon>
    </lineage>
</organism>
<accession>A0A1V4SZX1</accession>
<reference evidence="2 3" key="1">
    <citation type="submission" date="2016-02" db="EMBL/GenBank/DDBJ databases">
        <title>Genome sequence of Clostridium thermobutyricum DSM 4928.</title>
        <authorList>
            <person name="Poehlein A."/>
            <person name="Daniel R."/>
        </authorList>
    </citation>
    <scope>NUCLEOTIDE SEQUENCE [LARGE SCALE GENOMIC DNA]</scope>
    <source>
        <strain evidence="2 3">DSM 4928</strain>
    </source>
</reference>
<keyword evidence="1" id="KW-0472">Membrane</keyword>
<dbReference type="RefSeq" id="WP_080021841.1">
    <property type="nucleotide sequence ID" value="NZ_LTAY01000021.1"/>
</dbReference>
<keyword evidence="1" id="KW-1133">Transmembrane helix</keyword>
<dbReference type="Proteomes" id="UP000191448">
    <property type="component" value="Unassembled WGS sequence"/>
</dbReference>
<evidence type="ECO:0000313" key="3">
    <source>
        <dbReference type="Proteomes" id="UP000191448"/>
    </source>
</evidence>
<dbReference type="AlphaFoldDB" id="A0A1V4SZX1"/>
<keyword evidence="1" id="KW-0812">Transmembrane</keyword>
<feature type="transmembrane region" description="Helical" evidence="1">
    <location>
        <begin position="12"/>
        <end position="30"/>
    </location>
</feature>
<evidence type="ECO:0000313" key="2">
    <source>
        <dbReference type="EMBL" id="OPX49757.1"/>
    </source>
</evidence>
<proteinExistence type="predicted"/>
<sequence>MENSNLNNKVLVLLKVILTVISFVALGAIFSRFLNYSIKDSLFIEGLALIISGILASIGESPSCLTNGTLGQINSNANLEVIRMEKQRLEFINSFRFAYSTIILIVSGFACLLINYVI</sequence>